<dbReference type="RefSeq" id="WP_152284962.1">
    <property type="nucleotide sequence ID" value="NZ_WFLI01000049.1"/>
</dbReference>
<keyword evidence="2" id="KW-0805">Transcription regulation</keyword>
<keyword evidence="8" id="KW-1185">Reference proteome</keyword>
<dbReference type="AlphaFoldDB" id="A0A6I1HM66"/>
<dbReference type="InterPro" id="IPR013249">
    <property type="entry name" value="RNA_pol_sigma70_r4_t2"/>
</dbReference>
<dbReference type="NCBIfam" id="TIGR02937">
    <property type="entry name" value="sigma70-ECF"/>
    <property type="match status" value="1"/>
</dbReference>
<dbReference type="GO" id="GO:0006352">
    <property type="term" value="P:DNA-templated transcription initiation"/>
    <property type="evidence" value="ECO:0007669"/>
    <property type="project" value="InterPro"/>
</dbReference>
<dbReference type="Gene3D" id="1.10.1740.10">
    <property type="match status" value="1"/>
</dbReference>
<dbReference type="InterPro" id="IPR014284">
    <property type="entry name" value="RNA_pol_sigma-70_dom"/>
</dbReference>
<evidence type="ECO:0000256" key="3">
    <source>
        <dbReference type="ARBA" id="ARBA00023082"/>
    </source>
</evidence>
<accession>A0A6I1HM66</accession>
<dbReference type="NCBIfam" id="NF009180">
    <property type="entry name" value="PRK12528.1"/>
    <property type="match status" value="1"/>
</dbReference>
<comment type="similarity">
    <text evidence="1">Belongs to the sigma-70 factor family. ECF subfamily.</text>
</comment>
<evidence type="ECO:0000256" key="4">
    <source>
        <dbReference type="ARBA" id="ARBA00023163"/>
    </source>
</evidence>
<organism evidence="7 8">
    <name type="scientific">Janthinobacterium violaceinigrum</name>
    <dbReference type="NCBI Taxonomy" id="2654252"/>
    <lineage>
        <taxon>Bacteria</taxon>
        <taxon>Pseudomonadati</taxon>
        <taxon>Pseudomonadota</taxon>
        <taxon>Betaproteobacteria</taxon>
        <taxon>Burkholderiales</taxon>
        <taxon>Oxalobacteraceae</taxon>
        <taxon>Janthinobacterium</taxon>
    </lineage>
</organism>
<evidence type="ECO:0000259" key="6">
    <source>
        <dbReference type="Pfam" id="PF08281"/>
    </source>
</evidence>
<dbReference type="SUPFAM" id="SSF88946">
    <property type="entry name" value="Sigma2 domain of RNA polymerase sigma factors"/>
    <property type="match status" value="1"/>
</dbReference>
<proteinExistence type="inferred from homology"/>
<dbReference type="Gene3D" id="1.10.10.10">
    <property type="entry name" value="Winged helix-like DNA-binding domain superfamily/Winged helix DNA-binding domain"/>
    <property type="match status" value="1"/>
</dbReference>
<evidence type="ECO:0000313" key="8">
    <source>
        <dbReference type="Proteomes" id="UP000468717"/>
    </source>
</evidence>
<sequence>MTYAVSPAAESQGPPSLSQLYGQHHPWLLRWLRGKLSCTDHAADLAQDTFVKLLATPGERAFTLREPRAYLTTVARRLLIDHYRRQSLEQAWLATLAQLPAPVTPSAEERLLILETLHRIDAMLDGLGAKVRTAFLLSQLEGMAYADIAARLKVSERTVKRYMVQALAQCILLLA</sequence>
<name>A0A6I1HM66_9BURK</name>
<evidence type="ECO:0000256" key="1">
    <source>
        <dbReference type="ARBA" id="ARBA00010641"/>
    </source>
</evidence>
<dbReference type="PANTHER" id="PTHR43133:SF63">
    <property type="entry name" value="RNA POLYMERASE SIGMA FACTOR FECI-RELATED"/>
    <property type="match status" value="1"/>
</dbReference>
<dbReference type="GO" id="GO:0016987">
    <property type="term" value="F:sigma factor activity"/>
    <property type="evidence" value="ECO:0007669"/>
    <property type="project" value="UniProtKB-KW"/>
</dbReference>
<keyword evidence="3" id="KW-0731">Sigma factor</keyword>
<dbReference type="InterPro" id="IPR036388">
    <property type="entry name" value="WH-like_DNA-bd_sf"/>
</dbReference>
<dbReference type="GO" id="GO:0003677">
    <property type="term" value="F:DNA binding"/>
    <property type="evidence" value="ECO:0007669"/>
    <property type="project" value="InterPro"/>
</dbReference>
<dbReference type="Pfam" id="PF04542">
    <property type="entry name" value="Sigma70_r2"/>
    <property type="match status" value="1"/>
</dbReference>
<comment type="caution">
    <text evidence="7">The sequence shown here is derived from an EMBL/GenBank/DDBJ whole genome shotgun (WGS) entry which is preliminary data.</text>
</comment>
<dbReference type="Proteomes" id="UP000468717">
    <property type="component" value="Unassembled WGS sequence"/>
</dbReference>
<protein>
    <submittedName>
        <fullName evidence="7">Sigma-70 family RNA polymerase sigma factor</fullName>
    </submittedName>
</protein>
<keyword evidence="4" id="KW-0804">Transcription</keyword>
<dbReference type="SUPFAM" id="SSF88659">
    <property type="entry name" value="Sigma3 and sigma4 domains of RNA polymerase sigma factors"/>
    <property type="match status" value="1"/>
</dbReference>
<dbReference type="PANTHER" id="PTHR43133">
    <property type="entry name" value="RNA POLYMERASE ECF-TYPE SIGMA FACTO"/>
    <property type="match status" value="1"/>
</dbReference>
<dbReference type="Pfam" id="PF08281">
    <property type="entry name" value="Sigma70_r4_2"/>
    <property type="match status" value="1"/>
</dbReference>
<feature type="domain" description="RNA polymerase sigma-70 region 2" evidence="5">
    <location>
        <begin position="20"/>
        <end position="87"/>
    </location>
</feature>
<reference evidence="7 8" key="1">
    <citation type="submission" date="2019-10" db="EMBL/GenBank/DDBJ databases">
        <title>Three novel species isolated from a subtropical stream in China.</title>
        <authorList>
            <person name="Lu H."/>
        </authorList>
    </citation>
    <scope>NUCLEOTIDE SEQUENCE [LARGE SCALE GENOMIC DNA]</scope>
    <source>
        <strain evidence="7 8">FT13W</strain>
    </source>
</reference>
<dbReference type="InterPro" id="IPR013325">
    <property type="entry name" value="RNA_pol_sigma_r2"/>
</dbReference>
<gene>
    <name evidence="7" type="ORF">GCN75_26115</name>
</gene>
<dbReference type="InterPro" id="IPR039425">
    <property type="entry name" value="RNA_pol_sigma-70-like"/>
</dbReference>
<dbReference type="NCBIfam" id="NF007232">
    <property type="entry name" value="PRK09651.1"/>
    <property type="match status" value="1"/>
</dbReference>
<dbReference type="EMBL" id="WFLI01000049">
    <property type="protein sequence ID" value="KAB8059633.1"/>
    <property type="molecule type" value="Genomic_DNA"/>
</dbReference>
<feature type="domain" description="RNA polymerase sigma factor 70 region 4 type 2" evidence="6">
    <location>
        <begin position="118"/>
        <end position="170"/>
    </location>
</feature>
<dbReference type="InterPro" id="IPR007627">
    <property type="entry name" value="RNA_pol_sigma70_r2"/>
</dbReference>
<dbReference type="InterPro" id="IPR013324">
    <property type="entry name" value="RNA_pol_sigma_r3/r4-like"/>
</dbReference>
<evidence type="ECO:0000259" key="5">
    <source>
        <dbReference type="Pfam" id="PF04542"/>
    </source>
</evidence>
<evidence type="ECO:0000256" key="2">
    <source>
        <dbReference type="ARBA" id="ARBA00023015"/>
    </source>
</evidence>
<evidence type="ECO:0000313" key="7">
    <source>
        <dbReference type="EMBL" id="KAB8059633.1"/>
    </source>
</evidence>